<sequence length="1186" mass="126872">MTYAVSPCEPSPASFQRHARWVDELVGSPDPHAHNRPTFSSLLTDDDSAEHVLRGSKSFAARSWRSRQSTQSLRVPSDKENRSANVSEATDRPLVIRPVVKLPGVLGEIAPNNQAIRGGPWRQRQSPTPSLRKKKIESLVKAHGSPQHVRVTAGGRIVPSEQSPLCHPRYGYSAVQINGGLVKFAPNHPVGKAQWSQATQNGFVAQDVNGRLCQIVDGTVLPLTEVDGALQLYMPAPNLNITQRGPSTGATNPPAASQPRRPSSVVAPDPPHAAQISALELEYSKLDAELKDLNKTEVLHGRTMGRSSKEALVSKRRELVVGMDNVRKALKSLRDQAVPPDIPTAPQHGGLRRPMSPTASRLPGFLQQRQDMPHMAAQQAPPAMLGPFFGAMQPPPYQAPWGIQPTPSPESAYGQPWAMPPAAMFAQPPPFDGSVSAIGLPPQSEPVSSAVNREQHVQQNATALQQAATIDLPQNDGSCSVADLEKISPSRQSHAVPIKVPDGKSLKSSLNPMSPVYKPGQSVSPQSSNEPRPVMKPVAGRAPTPMAPLHQLNPSLGGPLRVVNNTDEPASPPQKALVQSSSIASFETADFFPRNTREYSTRRHEYPDPCDTVAENKENIDLQRHDSKLGPRTTTPEKLKTIDQKHEGASPHPTAPAAPPGTPVNADAVLSRTQLPARIDERTWERQNHGHEMDAVPDRDKHNLSPKIKRRDFLFVEERPEQLAAQPSPSPEKFSHLQDELCVQSSPDSHGDFLKKPRDFVEGYQAGLKRQAPAVDRSGDWIEGYCAGLKKAASTSSSATNISGGPGHSNGSPTKPTSRRPSPVGVAQRSDGRRNALMPIEAQESMDTLKQAILAPQNENAVLTPAADGPHITEAPLNLGAWARQHGSGPLLDMPAEVPAGSLNGFHFPPRTSSMVQRQSVASDELVGPRNETLSAHGLEDSQGSVMPLLQKIRSGNEPNPLSRAVSLSKSIASSSDTTAAGARVSSMTSIDSNLYRHGPRPRVFSPHLEYKSISSVAQQAGFASGFFAQVPGQFDGTQDAPEPVPPAAPKLTHAHPATGPAITQRTHGGVMSDSTGAAFRPYNSHFKESSLDGISNPSASPPMSPKEIPKKDSPTKGSPARAKFEHIAGKVGIKVSVNGKEASAAPGEPVSPKGKGLWHKAWGLGRKDSNTGESAGFGALAAAPK</sequence>
<reference evidence="2" key="1">
    <citation type="journal article" date="2020" name="Stud. Mycol.">
        <title>101 Dothideomycetes genomes: a test case for predicting lifestyles and emergence of pathogens.</title>
        <authorList>
            <person name="Haridas S."/>
            <person name="Albert R."/>
            <person name="Binder M."/>
            <person name="Bloem J."/>
            <person name="Labutti K."/>
            <person name="Salamov A."/>
            <person name="Andreopoulos B."/>
            <person name="Baker S."/>
            <person name="Barry K."/>
            <person name="Bills G."/>
            <person name="Bluhm B."/>
            <person name="Cannon C."/>
            <person name="Castanera R."/>
            <person name="Culley D."/>
            <person name="Daum C."/>
            <person name="Ezra D."/>
            <person name="Gonzalez J."/>
            <person name="Henrissat B."/>
            <person name="Kuo A."/>
            <person name="Liang C."/>
            <person name="Lipzen A."/>
            <person name="Lutzoni F."/>
            <person name="Magnuson J."/>
            <person name="Mondo S."/>
            <person name="Nolan M."/>
            <person name="Ohm R."/>
            <person name="Pangilinan J."/>
            <person name="Park H.-J."/>
            <person name="Ramirez L."/>
            <person name="Alfaro M."/>
            <person name="Sun H."/>
            <person name="Tritt A."/>
            <person name="Yoshinaga Y."/>
            <person name="Zwiers L.-H."/>
            <person name="Turgeon B."/>
            <person name="Goodwin S."/>
            <person name="Spatafora J."/>
            <person name="Crous P."/>
            <person name="Grigoriev I."/>
        </authorList>
    </citation>
    <scope>NUCLEOTIDE SEQUENCE</scope>
    <source>
        <strain evidence="2">CBS 116005</strain>
    </source>
</reference>
<evidence type="ECO:0000313" key="3">
    <source>
        <dbReference type="Proteomes" id="UP000799436"/>
    </source>
</evidence>
<name>A0A6G1LF03_9PEZI</name>
<accession>A0A6G1LF03</accession>
<feature type="region of interest" description="Disordered" evidence="1">
    <location>
        <begin position="1034"/>
        <end position="1124"/>
    </location>
</feature>
<dbReference type="AlphaFoldDB" id="A0A6G1LF03"/>
<dbReference type="Proteomes" id="UP000799436">
    <property type="component" value="Unassembled WGS sequence"/>
</dbReference>
<feature type="compositionally biased region" description="Pro residues" evidence="1">
    <location>
        <begin position="653"/>
        <end position="662"/>
    </location>
</feature>
<feature type="region of interest" description="Disordered" evidence="1">
    <location>
        <begin position="1141"/>
        <end position="1186"/>
    </location>
</feature>
<feature type="region of interest" description="Disordered" evidence="1">
    <location>
        <begin position="796"/>
        <end position="835"/>
    </location>
</feature>
<proteinExistence type="predicted"/>
<dbReference type="EMBL" id="ML995819">
    <property type="protein sequence ID" value="KAF2771436.1"/>
    <property type="molecule type" value="Genomic_DNA"/>
</dbReference>
<keyword evidence="3" id="KW-1185">Reference proteome</keyword>
<feature type="region of interest" description="Disordered" evidence="1">
    <location>
        <begin position="720"/>
        <end position="756"/>
    </location>
</feature>
<feature type="compositionally biased region" description="Polar residues" evidence="1">
    <location>
        <begin position="240"/>
        <end position="251"/>
    </location>
</feature>
<feature type="compositionally biased region" description="Low complexity" evidence="1">
    <location>
        <begin position="253"/>
        <end position="264"/>
    </location>
</feature>
<feature type="compositionally biased region" description="Low complexity" evidence="1">
    <location>
        <begin position="812"/>
        <end position="823"/>
    </location>
</feature>
<evidence type="ECO:0000313" key="2">
    <source>
        <dbReference type="EMBL" id="KAF2771436.1"/>
    </source>
</evidence>
<feature type="compositionally biased region" description="Polar residues" evidence="1">
    <location>
        <begin position="521"/>
        <end position="530"/>
    </location>
</feature>
<organism evidence="2 3">
    <name type="scientific">Teratosphaeria nubilosa</name>
    <dbReference type="NCBI Taxonomy" id="161662"/>
    <lineage>
        <taxon>Eukaryota</taxon>
        <taxon>Fungi</taxon>
        <taxon>Dikarya</taxon>
        <taxon>Ascomycota</taxon>
        <taxon>Pezizomycotina</taxon>
        <taxon>Dothideomycetes</taxon>
        <taxon>Dothideomycetidae</taxon>
        <taxon>Mycosphaerellales</taxon>
        <taxon>Teratosphaeriaceae</taxon>
        <taxon>Teratosphaeria</taxon>
    </lineage>
</organism>
<evidence type="ECO:0000256" key="1">
    <source>
        <dbReference type="SAM" id="MobiDB-lite"/>
    </source>
</evidence>
<feature type="region of interest" description="Disordered" evidence="1">
    <location>
        <begin position="240"/>
        <end position="270"/>
    </location>
</feature>
<feature type="region of interest" description="Disordered" evidence="1">
    <location>
        <begin position="643"/>
        <end position="662"/>
    </location>
</feature>
<gene>
    <name evidence="2" type="ORF">EJ03DRAFT_29390</name>
</gene>
<feature type="region of interest" description="Disordered" evidence="1">
    <location>
        <begin position="63"/>
        <end position="89"/>
    </location>
</feature>
<feature type="region of interest" description="Disordered" evidence="1">
    <location>
        <begin position="337"/>
        <end position="356"/>
    </location>
</feature>
<dbReference type="OrthoDB" id="30417at2759"/>
<protein>
    <submittedName>
        <fullName evidence="2">Uncharacterized protein</fullName>
    </submittedName>
</protein>
<feature type="region of interest" description="Disordered" evidence="1">
    <location>
        <begin position="490"/>
        <end position="581"/>
    </location>
</feature>